<evidence type="ECO:0000313" key="8">
    <source>
        <dbReference type="EMBL" id="MBC5695576.1"/>
    </source>
</evidence>
<evidence type="ECO:0000259" key="7">
    <source>
        <dbReference type="PROSITE" id="PS51737"/>
    </source>
</evidence>
<comment type="caution">
    <text evidence="8">The sequence shown here is derived from an EMBL/GenBank/DDBJ whole genome shotgun (WGS) entry which is preliminary data.</text>
</comment>
<dbReference type="PROSITE" id="PS51737">
    <property type="entry name" value="RECOMBINASE_DNA_BIND"/>
    <property type="match status" value="1"/>
</dbReference>
<dbReference type="InterPro" id="IPR025827">
    <property type="entry name" value="Zn_ribbon_recom_dom"/>
</dbReference>
<dbReference type="SUPFAM" id="SSF53041">
    <property type="entry name" value="Resolvase-like"/>
    <property type="match status" value="1"/>
</dbReference>
<feature type="coiled-coil region" evidence="5">
    <location>
        <begin position="408"/>
        <end position="435"/>
    </location>
</feature>
<proteinExistence type="predicted"/>
<dbReference type="SMART" id="SM00857">
    <property type="entry name" value="Resolvase"/>
    <property type="match status" value="1"/>
</dbReference>
<keyword evidence="5" id="KW-0175">Coiled coil</keyword>
<dbReference type="InterPro" id="IPR006118">
    <property type="entry name" value="Recombinase_CS"/>
</dbReference>
<accession>A0ABR7GMP3</accession>
<dbReference type="InterPro" id="IPR038109">
    <property type="entry name" value="DNA_bind_recomb_sf"/>
</dbReference>
<evidence type="ECO:0000256" key="1">
    <source>
        <dbReference type="ARBA" id="ARBA00022908"/>
    </source>
</evidence>
<dbReference type="Gene3D" id="6.10.250.10">
    <property type="match status" value="1"/>
</dbReference>
<organism evidence="8 9">
    <name type="scientific">Agathobaculum hominis</name>
    <dbReference type="NCBI Taxonomy" id="2763014"/>
    <lineage>
        <taxon>Bacteria</taxon>
        <taxon>Bacillati</taxon>
        <taxon>Bacillota</taxon>
        <taxon>Clostridia</taxon>
        <taxon>Eubacteriales</taxon>
        <taxon>Butyricicoccaceae</taxon>
        <taxon>Agathobaculum</taxon>
    </lineage>
</organism>
<feature type="domain" description="Resolvase/invertase-type recombinase catalytic" evidence="6">
    <location>
        <begin position="9"/>
        <end position="158"/>
    </location>
</feature>
<dbReference type="InterPro" id="IPR011109">
    <property type="entry name" value="DNA_bind_recombinase_dom"/>
</dbReference>
<dbReference type="Pfam" id="PF00239">
    <property type="entry name" value="Resolvase"/>
    <property type="match status" value="1"/>
</dbReference>
<dbReference type="EMBL" id="JACOPK010000005">
    <property type="protein sequence ID" value="MBC5695576.1"/>
    <property type="molecule type" value="Genomic_DNA"/>
</dbReference>
<sequence length="571" mass="65383">MYNTKEGKSCVIYIRVSSERQVKGYSLDGQKHYLAECAERRGMTVLDTYVEEGKSGKSIEGRTEFQRMLDDIQSGKVHTDYVLVFKLSRFGRNARDVLNSLEFIMKYGVHLMCVEDGLDSSTSMGKMMITILGAVAELERENIIAQSLLGREEKAKSGGWNGGFAPYGYRLVKGDDKSKGKLETVPEEKTVVQLVFDMFLNRNMGYTAISGYLNRNGYTRPPAKNAIRPSYGEWSSDHIKRMLSNPVYTGRVAWGKRRTEKVPGKDNEYRLVKQDEYILSEVISHEAFVSKEDFDKVQEIKAIRGKKGNHNIGQYNAHLLSGIVKCPQCGAPMYIGMTKWTNQDGTERRTESYVCSYATKHRGTSVCRRNGVVASQVEDEVMEYTRKIVRNPQFIKDLQEKVMTAVDMTEVENDITAYKNQLSALQRSRDSLERDIDRIAPDDKYAERRRADMTRRLNDLYDQIYKAEDLLQESLMKKATLESEQMSVQSMIGILSSFDAIYDRMNAAERRDLVKYLISEVELFPREEQKTQKRFVKAIAYKFPIEQKVLTQFDECGASVETVALLTRTTR</sequence>
<protein>
    <submittedName>
        <fullName evidence="8">Recombinase family protein</fullName>
    </submittedName>
</protein>
<evidence type="ECO:0000256" key="5">
    <source>
        <dbReference type="SAM" id="Coils"/>
    </source>
</evidence>
<feature type="active site" description="O-(5'-phospho-DNA)-serine intermediate" evidence="4">
    <location>
        <position position="17"/>
    </location>
</feature>
<feature type="domain" description="Recombinase" evidence="7">
    <location>
        <begin position="166"/>
        <end position="307"/>
    </location>
</feature>
<evidence type="ECO:0000256" key="4">
    <source>
        <dbReference type="PROSITE-ProRule" id="PRU10137"/>
    </source>
</evidence>
<dbReference type="Pfam" id="PF13408">
    <property type="entry name" value="Zn_ribbon_recom"/>
    <property type="match status" value="1"/>
</dbReference>
<dbReference type="RefSeq" id="WP_186969820.1">
    <property type="nucleotide sequence ID" value="NZ_JACOPK010000005.1"/>
</dbReference>
<dbReference type="PROSITE" id="PS00397">
    <property type="entry name" value="RECOMBINASES_1"/>
    <property type="match status" value="1"/>
</dbReference>
<evidence type="ECO:0000313" key="9">
    <source>
        <dbReference type="Proteomes" id="UP000641741"/>
    </source>
</evidence>
<evidence type="ECO:0000256" key="3">
    <source>
        <dbReference type="ARBA" id="ARBA00023172"/>
    </source>
</evidence>
<dbReference type="Gene3D" id="3.90.1750.20">
    <property type="entry name" value="Putative Large Serine Recombinase, Chain B, Domain 2"/>
    <property type="match status" value="1"/>
</dbReference>
<dbReference type="InterPro" id="IPR036162">
    <property type="entry name" value="Resolvase-like_N_sf"/>
</dbReference>
<evidence type="ECO:0000259" key="6">
    <source>
        <dbReference type="PROSITE" id="PS51736"/>
    </source>
</evidence>
<dbReference type="Proteomes" id="UP000641741">
    <property type="component" value="Unassembled WGS sequence"/>
</dbReference>
<dbReference type="Pfam" id="PF07508">
    <property type="entry name" value="Recombinase"/>
    <property type="match status" value="1"/>
</dbReference>
<dbReference type="Gene3D" id="3.40.50.1390">
    <property type="entry name" value="Resolvase, N-terminal catalytic domain"/>
    <property type="match status" value="1"/>
</dbReference>
<gene>
    <name evidence="8" type="ORF">H8S02_06425</name>
</gene>
<dbReference type="PROSITE" id="PS51736">
    <property type="entry name" value="RECOMBINASES_3"/>
    <property type="match status" value="1"/>
</dbReference>
<dbReference type="PANTHER" id="PTHR30461:SF23">
    <property type="entry name" value="DNA RECOMBINASE-RELATED"/>
    <property type="match status" value="1"/>
</dbReference>
<reference evidence="8 9" key="1">
    <citation type="submission" date="2020-08" db="EMBL/GenBank/DDBJ databases">
        <title>Genome public.</title>
        <authorList>
            <person name="Liu C."/>
            <person name="Sun Q."/>
        </authorList>
    </citation>
    <scope>NUCLEOTIDE SEQUENCE [LARGE SCALE GENOMIC DNA]</scope>
    <source>
        <strain evidence="8 9">M2</strain>
    </source>
</reference>
<keyword evidence="9" id="KW-1185">Reference proteome</keyword>
<keyword evidence="3" id="KW-0233">DNA recombination</keyword>
<evidence type="ECO:0000256" key="2">
    <source>
        <dbReference type="ARBA" id="ARBA00023125"/>
    </source>
</evidence>
<dbReference type="InterPro" id="IPR006119">
    <property type="entry name" value="Resolv_N"/>
</dbReference>
<dbReference type="CDD" id="cd00338">
    <property type="entry name" value="Ser_Recombinase"/>
    <property type="match status" value="1"/>
</dbReference>
<dbReference type="InterPro" id="IPR050639">
    <property type="entry name" value="SSR_resolvase"/>
</dbReference>
<name>A0ABR7GMP3_9FIRM</name>
<keyword evidence="1" id="KW-0229">DNA integration</keyword>
<dbReference type="PANTHER" id="PTHR30461">
    <property type="entry name" value="DNA-INVERTASE FROM LAMBDOID PROPHAGE"/>
    <property type="match status" value="1"/>
</dbReference>
<keyword evidence="2" id="KW-0238">DNA-binding</keyword>